<gene>
    <name evidence="19" type="ORF">GMPD_32870</name>
</gene>
<sequence length="136" mass="15543">MEQQERKHVHVACAIIERDGLVLSARRSASMNLPLRWEFPGGKIEPGEGREECLKRELVEEMGVEIAVGCPLTPTTHRYPSFDVTLYPYVCSIVSGEITLHEHSAMTWLPPERMLELEWADADLPIILEYQRQKQG</sequence>
<dbReference type="PRINTS" id="PR00502">
    <property type="entry name" value="NUDIXFAMILY"/>
</dbReference>
<evidence type="ECO:0000256" key="2">
    <source>
        <dbReference type="ARBA" id="ARBA00005582"/>
    </source>
</evidence>
<evidence type="ECO:0000256" key="16">
    <source>
        <dbReference type="ARBA" id="ARBA00042798"/>
    </source>
</evidence>
<dbReference type="Gene3D" id="3.90.79.10">
    <property type="entry name" value="Nucleoside Triphosphate Pyrophosphohydrolase"/>
    <property type="match status" value="1"/>
</dbReference>
<comment type="catalytic activity">
    <reaction evidence="10">
        <text>8-oxo-dGTP + H2O = 8-oxo-dGMP + diphosphate + H(+)</text>
        <dbReference type="Rhea" id="RHEA:31575"/>
        <dbReference type="ChEBI" id="CHEBI:15377"/>
        <dbReference type="ChEBI" id="CHEBI:15378"/>
        <dbReference type="ChEBI" id="CHEBI:33019"/>
        <dbReference type="ChEBI" id="CHEBI:63224"/>
        <dbReference type="ChEBI" id="CHEBI:77896"/>
        <dbReference type="EC" id="3.6.1.55"/>
    </reaction>
</comment>
<evidence type="ECO:0000256" key="10">
    <source>
        <dbReference type="ARBA" id="ARBA00035861"/>
    </source>
</evidence>
<dbReference type="PROSITE" id="PS00893">
    <property type="entry name" value="NUDIX_BOX"/>
    <property type="match status" value="1"/>
</dbReference>
<comment type="caution">
    <text evidence="19">The sequence shown here is derived from an EMBL/GenBank/DDBJ whole genome shotgun (WGS) entry which is preliminary data.</text>
</comment>
<reference evidence="20" key="1">
    <citation type="submission" date="2020-06" db="EMBL/GenBank/DDBJ databases">
        <title>Draft genomic sequecing of Geomonas sp. Red736.</title>
        <authorList>
            <person name="Itoh H."/>
            <person name="Xu Z.X."/>
            <person name="Ushijima N."/>
            <person name="Masuda Y."/>
            <person name="Shiratori Y."/>
            <person name="Senoo K."/>
        </authorList>
    </citation>
    <scope>NUCLEOTIDE SEQUENCE [LARGE SCALE GENOMIC DNA]</scope>
    <source>
        <strain evidence="20">Red736</strain>
    </source>
</reference>
<dbReference type="InterPro" id="IPR020476">
    <property type="entry name" value="Nudix_hydrolase"/>
</dbReference>
<evidence type="ECO:0000256" key="13">
    <source>
        <dbReference type="ARBA" id="ARBA00040794"/>
    </source>
</evidence>
<dbReference type="GO" id="GO:0008413">
    <property type="term" value="F:8-oxo-7,8-dihydroguanosine triphosphate pyrophosphatase activity"/>
    <property type="evidence" value="ECO:0007669"/>
    <property type="project" value="TreeGrafter"/>
</dbReference>
<protein>
    <recommendedName>
        <fullName evidence="13">8-oxo-dGTP diphosphatase</fullName>
        <ecNumber evidence="12">3.6.1.55</ecNumber>
    </recommendedName>
    <alternativeName>
        <fullName evidence="16">7,8-dihydro-8-oxoguanine-triphosphatase</fullName>
    </alternativeName>
    <alternativeName>
        <fullName evidence="15">Mutator protein MutT</fullName>
    </alternativeName>
    <alternativeName>
        <fullName evidence="14">dGTP pyrophosphohydrolase</fullName>
    </alternativeName>
</protein>
<evidence type="ECO:0000256" key="5">
    <source>
        <dbReference type="ARBA" id="ARBA00022723"/>
    </source>
</evidence>
<dbReference type="Proteomes" id="UP000568888">
    <property type="component" value="Unassembled WGS sequence"/>
</dbReference>
<dbReference type="GO" id="GO:0006281">
    <property type="term" value="P:DNA repair"/>
    <property type="evidence" value="ECO:0007669"/>
    <property type="project" value="UniProtKB-KW"/>
</dbReference>
<keyword evidence="9" id="KW-0234">DNA repair</keyword>
<keyword evidence="3" id="KW-0515">Mutator protein</keyword>
<dbReference type="GO" id="GO:0044715">
    <property type="term" value="F:8-oxo-dGDP phosphatase activity"/>
    <property type="evidence" value="ECO:0007669"/>
    <property type="project" value="TreeGrafter"/>
</dbReference>
<keyword evidence="4" id="KW-0235">DNA replication</keyword>
<dbReference type="PROSITE" id="PS51462">
    <property type="entry name" value="NUDIX"/>
    <property type="match status" value="1"/>
</dbReference>
<dbReference type="InterPro" id="IPR047127">
    <property type="entry name" value="MutT-like"/>
</dbReference>
<evidence type="ECO:0000256" key="8">
    <source>
        <dbReference type="ARBA" id="ARBA00022842"/>
    </source>
</evidence>
<evidence type="ECO:0000256" key="12">
    <source>
        <dbReference type="ARBA" id="ARBA00038905"/>
    </source>
</evidence>
<dbReference type="PANTHER" id="PTHR47707">
    <property type="entry name" value="8-OXO-DGTP DIPHOSPHATASE"/>
    <property type="match status" value="1"/>
</dbReference>
<dbReference type="PANTHER" id="PTHR47707:SF1">
    <property type="entry name" value="NUDIX HYDROLASE FAMILY PROTEIN"/>
    <property type="match status" value="1"/>
</dbReference>
<keyword evidence="8" id="KW-0460">Magnesium</keyword>
<dbReference type="GO" id="GO:0046872">
    <property type="term" value="F:metal ion binding"/>
    <property type="evidence" value="ECO:0007669"/>
    <property type="project" value="UniProtKB-KW"/>
</dbReference>
<dbReference type="RefSeq" id="WP_183349386.1">
    <property type="nucleotide sequence ID" value="NZ_BLXY01000009.1"/>
</dbReference>
<comment type="cofactor">
    <cofactor evidence="1">
        <name>Mg(2+)</name>
        <dbReference type="ChEBI" id="CHEBI:18420"/>
    </cofactor>
</comment>
<evidence type="ECO:0000256" key="9">
    <source>
        <dbReference type="ARBA" id="ARBA00023204"/>
    </source>
</evidence>
<dbReference type="GO" id="GO:0044716">
    <property type="term" value="F:8-oxo-GDP phosphatase activity"/>
    <property type="evidence" value="ECO:0007669"/>
    <property type="project" value="TreeGrafter"/>
</dbReference>
<evidence type="ECO:0000256" key="7">
    <source>
        <dbReference type="ARBA" id="ARBA00022801"/>
    </source>
</evidence>
<comment type="catalytic activity">
    <reaction evidence="11">
        <text>8-oxo-GTP + H2O = 8-oxo-GMP + diphosphate + H(+)</text>
        <dbReference type="Rhea" id="RHEA:67616"/>
        <dbReference type="ChEBI" id="CHEBI:15377"/>
        <dbReference type="ChEBI" id="CHEBI:15378"/>
        <dbReference type="ChEBI" id="CHEBI:33019"/>
        <dbReference type="ChEBI" id="CHEBI:143553"/>
        <dbReference type="ChEBI" id="CHEBI:145694"/>
    </reaction>
</comment>
<proteinExistence type="inferred from homology"/>
<evidence type="ECO:0000256" key="6">
    <source>
        <dbReference type="ARBA" id="ARBA00022763"/>
    </source>
</evidence>
<name>A0A6V8MYR5_9BACT</name>
<dbReference type="EMBL" id="BLXY01000009">
    <property type="protein sequence ID" value="GFO65368.1"/>
    <property type="molecule type" value="Genomic_DNA"/>
</dbReference>
<evidence type="ECO:0000256" key="15">
    <source>
        <dbReference type="ARBA" id="ARBA00041979"/>
    </source>
</evidence>
<evidence type="ECO:0000256" key="1">
    <source>
        <dbReference type="ARBA" id="ARBA00001946"/>
    </source>
</evidence>
<dbReference type="GO" id="GO:0006260">
    <property type="term" value="P:DNA replication"/>
    <property type="evidence" value="ECO:0007669"/>
    <property type="project" value="UniProtKB-KW"/>
</dbReference>
<evidence type="ECO:0000256" key="3">
    <source>
        <dbReference type="ARBA" id="ARBA00022457"/>
    </source>
</evidence>
<evidence type="ECO:0000259" key="18">
    <source>
        <dbReference type="PROSITE" id="PS51462"/>
    </source>
</evidence>
<evidence type="ECO:0000256" key="4">
    <source>
        <dbReference type="ARBA" id="ARBA00022705"/>
    </source>
</evidence>
<dbReference type="Pfam" id="PF00293">
    <property type="entry name" value="NUDIX"/>
    <property type="match status" value="1"/>
</dbReference>
<evidence type="ECO:0000256" key="11">
    <source>
        <dbReference type="ARBA" id="ARBA00036904"/>
    </source>
</evidence>
<dbReference type="EC" id="3.6.1.55" evidence="12"/>
<dbReference type="AlphaFoldDB" id="A0A6V8MYR5"/>
<accession>A0A6V8MYR5</accession>
<dbReference type="InterPro" id="IPR015797">
    <property type="entry name" value="NUDIX_hydrolase-like_dom_sf"/>
</dbReference>
<dbReference type="InterPro" id="IPR020084">
    <property type="entry name" value="NUDIX_hydrolase_CS"/>
</dbReference>
<evidence type="ECO:0000256" key="14">
    <source>
        <dbReference type="ARBA" id="ARBA00041592"/>
    </source>
</evidence>
<feature type="domain" description="Nudix hydrolase" evidence="18">
    <location>
        <begin position="6"/>
        <end position="135"/>
    </location>
</feature>
<dbReference type="SUPFAM" id="SSF55811">
    <property type="entry name" value="Nudix"/>
    <property type="match status" value="1"/>
</dbReference>
<evidence type="ECO:0000313" key="19">
    <source>
        <dbReference type="EMBL" id="GFO65368.1"/>
    </source>
</evidence>
<evidence type="ECO:0000256" key="17">
    <source>
        <dbReference type="RuleBase" id="RU003476"/>
    </source>
</evidence>
<dbReference type="CDD" id="cd03425">
    <property type="entry name" value="NUDIX_MutT_NudA_like"/>
    <property type="match status" value="1"/>
</dbReference>
<evidence type="ECO:0000313" key="20">
    <source>
        <dbReference type="Proteomes" id="UP000568888"/>
    </source>
</evidence>
<dbReference type="GO" id="GO:0035539">
    <property type="term" value="F:8-oxo-7,8-dihydrodeoxyguanosine triphosphate pyrophosphatase activity"/>
    <property type="evidence" value="ECO:0007669"/>
    <property type="project" value="UniProtKB-EC"/>
</dbReference>
<comment type="similarity">
    <text evidence="2 17">Belongs to the Nudix hydrolase family.</text>
</comment>
<keyword evidence="7 17" id="KW-0378">Hydrolase</keyword>
<dbReference type="InterPro" id="IPR000086">
    <property type="entry name" value="NUDIX_hydrolase_dom"/>
</dbReference>
<organism evidence="19 20">
    <name type="scientific">Geomonas paludis</name>
    <dbReference type="NCBI Taxonomy" id="2740185"/>
    <lineage>
        <taxon>Bacteria</taxon>
        <taxon>Pseudomonadati</taxon>
        <taxon>Thermodesulfobacteriota</taxon>
        <taxon>Desulfuromonadia</taxon>
        <taxon>Geobacterales</taxon>
        <taxon>Geobacteraceae</taxon>
        <taxon>Geomonas</taxon>
    </lineage>
</organism>
<keyword evidence="5" id="KW-0479">Metal-binding</keyword>
<keyword evidence="6" id="KW-0227">DNA damage</keyword>